<feature type="transmembrane region" description="Helical" evidence="6">
    <location>
        <begin position="441"/>
        <end position="460"/>
    </location>
</feature>
<dbReference type="PANTHER" id="PTHR42770">
    <property type="entry name" value="AMINO ACID TRANSPORTER-RELATED"/>
    <property type="match status" value="1"/>
</dbReference>
<dbReference type="Gene3D" id="1.20.1740.10">
    <property type="entry name" value="Amino acid/polyamine transporter I"/>
    <property type="match status" value="1"/>
</dbReference>
<evidence type="ECO:0000313" key="7">
    <source>
        <dbReference type="EMBL" id="TQS84636.1"/>
    </source>
</evidence>
<feature type="transmembrane region" description="Helical" evidence="6">
    <location>
        <begin position="236"/>
        <end position="258"/>
    </location>
</feature>
<reference evidence="7" key="1">
    <citation type="submission" date="2016-03" db="EMBL/GenBank/DDBJ databases">
        <authorList>
            <person name="Borrel G."/>
            <person name="Mccann A."/>
            <person name="O'Toole P.W."/>
        </authorList>
    </citation>
    <scope>NUCLEOTIDE SEQUENCE</scope>
    <source>
        <strain evidence="7">183</strain>
    </source>
</reference>
<evidence type="ECO:0000256" key="1">
    <source>
        <dbReference type="ARBA" id="ARBA00004651"/>
    </source>
</evidence>
<protein>
    <recommendedName>
        <fullName evidence="9">APC family permease</fullName>
    </recommendedName>
</protein>
<comment type="caution">
    <text evidence="7">The sequence shown here is derived from an EMBL/GenBank/DDBJ whole genome shotgun (WGS) entry which is preliminary data.</text>
</comment>
<dbReference type="PANTHER" id="PTHR42770:SF7">
    <property type="entry name" value="MEMBRANE PROTEIN"/>
    <property type="match status" value="1"/>
</dbReference>
<dbReference type="GO" id="GO:0022857">
    <property type="term" value="F:transmembrane transporter activity"/>
    <property type="evidence" value="ECO:0007669"/>
    <property type="project" value="InterPro"/>
</dbReference>
<sequence length="500" mass="54819">MSEDKNLTGKVGGKKLFIIGTSSIVGPWLVLTSQWIGYTGASVILAFALCGLLCIPIALCYGELAGMFKTRGGTYEYVRTAYNREAGYWISWTTMFTYIVLICFQIICVTMLVQYIAGWAFSQALIIGISIALMIVMTLLNTKDLSVATTVQTLLFFVLVTVGFLFVACFFLNDAWSIDNIGPFFQEGMTGHNDIIGMDAGFLLAIAALVTMFFGFELIPQFAGEADYPPNKYWKLMAGGIIFVIIFDSIICLAELGMTSLDPTMTTYEYISSLYSSNGMVSAIFAAAYVGNWLKWFIVIANFCCMGCCLIGFWMGATRILHAMGSAGSLPSVFSKTNKHGMPSTGNYFVLIMVLILTLIALSGPAWINATFSLMALGVGFTYLGVSLSYLKLLKAYPNADRPWSAPGKAIMGYIAAASSLFMTLMMIWTVISAALNGDPIMAVMAIVFFVIIGVMRYFMKKDEQKNPDRYVEEPILLSKEEAVVTAEESVVDMPVELNK</sequence>
<feature type="transmembrane region" description="Helical" evidence="6">
    <location>
        <begin position="124"/>
        <end position="142"/>
    </location>
</feature>
<feature type="transmembrane region" description="Helical" evidence="6">
    <location>
        <begin position="154"/>
        <end position="176"/>
    </location>
</feature>
<evidence type="ECO:0000256" key="4">
    <source>
        <dbReference type="ARBA" id="ARBA00022989"/>
    </source>
</evidence>
<accession>A0A8J8PF32</accession>
<feature type="transmembrane region" description="Helical" evidence="6">
    <location>
        <begin position="348"/>
        <end position="368"/>
    </location>
</feature>
<evidence type="ECO:0008006" key="9">
    <source>
        <dbReference type="Google" id="ProtNLM"/>
    </source>
</evidence>
<dbReference type="AlphaFoldDB" id="A0A8J8PF32"/>
<evidence type="ECO:0000256" key="5">
    <source>
        <dbReference type="ARBA" id="ARBA00023136"/>
    </source>
</evidence>
<evidence type="ECO:0000256" key="3">
    <source>
        <dbReference type="ARBA" id="ARBA00022692"/>
    </source>
</evidence>
<keyword evidence="4 6" id="KW-1133">Transmembrane helix</keyword>
<dbReference type="PIRSF" id="PIRSF006060">
    <property type="entry name" value="AA_transporter"/>
    <property type="match status" value="1"/>
</dbReference>
<proteinExistence type="predicted"/>
<dbReference type="Pfam" id="PF13520">
    <property type="entry name" value="AA_permease_2"/>
    <property type="match status" value="1"/>
</dbReference>
<keyword evidence="5 6" id="KW-0472">Membrane</keyword>
<comment type="subcellular location">
    <subcellularLocation>
        <location evidence="1">Cell membrane</location>
        <topology evidence="1">Multi-pass membrane protein</topology>
    </subcellularLocation>
</comment>
<dbReference type="Proteomes" id="UP000752814">
    <property type="component" value="Unassembled WGS sequence"/>
</dbReference>
<feature type="transmembrane region" description="Helical" evidence="6">
    <location>
        <begin position="296"/>
        <end position="317"/>
    </location>
</feature>
<feature type="transmembrane region" description="Helical" evidence="6">
    <location>
        <begin position="43"/>
        <end position="68"/>
    </location>
</feature>
<dbReference type="InterPro" id="IPR050367">
    <property type="entry name" value="APC_superfamily"/>
</dbReference>
<evidence type="ECO:0000256" key="2">
    <source>
        <dbReference type="ARBA" id="ARBA00022475"/>
    </source>
</evidence>
<keyword evidence="2" id="KW-1003">Cell membrane</keyword>
<evidence type="ECO:0000256" key="6">
    <source>
        <dbReference type="SAM" id="Phobius"/>
    </source>
</evidence>
<feature type="transmembrane region" description="Helical" evidence="6">
    <location>
        <begin position="374"/>
        <end position="391"/>
    </location>
</feature>
<feature type="transmembrane region" description="Helical" evidence="6">
    <location>
        <begin position="12"/>
        <end position="31"/>
    </location>
</feature>
<gene>
    <name evidence="7" type="ORF">A3207_00925</name>
</gene>
<dbReference type="EMBL" id="LVVT01000001">
    <property type="protein sequence ID" value="TQS84636.1"/>
    <property type="molecule type" value="Genomic_DNA"/>
</dbReference>
<name>A0A8J8PF32_9ARCH</name>
<keyword evidence="3 6" id="KW-0812">Transmembrane</keyword>
<dbReference type="GO" id="GO:0005886">
    <property type="term" value="C:plasma membrane"/>
    <property type="evidence" value="ECO:0007669"/>
    <property type="project" value="UniProtKB-SubCell"/>
</dbReference>
<feature type="transmembrane region" description="Helical" evidence="6">
    <location>
        <begin position="88"/>
        <end position="112"/>
    </location>
</feature>
<evidence type="ECO:0000313" key="8">
    <source>
        <dbReference type="Proteomes" id="UP000752814"/>
    </source>
</evidence>
<feature type="transmembrane region" description="Helical" evidence="6">
    <location>
        <begin position="196"/>
        <end position="216"/>
    </location>
</feature>
<dbReference type="RefSeq" id="WP_400256311.1">
    <property type="nucleotide sequence ID" value="NZ_CAYAYE010000023.1"/>
</dbReference>
<dbReference type="InterPro" id="IPR002293">
    <property type="entry name" value="AA/rel_permease1"/>
</dbReference>
<organism evidence="7 8">
    <name type="scientific">Candidatus Methanomassiliicoccus intestinalis</name>
    <dbReference type="NCBI Taxonomy" id="1406512"/>
    <lineage>
        <taxon>Archaea</taxon>
        <taxon>Methanobacteriati</taxon>
        <taxon>Thermoplasmatota</taxon>
        <taxon>Thermoplasmata</taxon>
        <taxon>Methanomassiliicoccales</taxon>
        <taxon>Methanomassiliicoccaceae</taxon>
        <taxon>Methanomassiliicoccus</taxon>
    </lineage>
</organism>
<feature type="transmembrane region" description="Helical" evidence="6">
    <location>
        <begin position="411"/>
        <end position="435"/>
    </location>
</feature>